<reference evidence="4" key="1">
    <citation type="submission" date="2022-11" db="UniProtKB">
        <authorList>
            <consortium name="WormBaseParasite"/>
        </authorList>
    </citation>
    <scope>IDENTIFICATION</scope>
</reference>
<name>A0A915IMW4_ROMCU</name>
<evidence type="ECO:0000256" key="2">
    <source>
        <dbReference type="SAM" id="MobiDB-lite"/>
    </source>
</evidence>
<proteinExistence type="predicted"/>
<feature type="coiled-coil region" evidence="1">
    <location>
        <begin position="142"/>
        <end position="176"/>
    </location>
</feature>
<dbReference type="WBParaSite" id="nRc.2.0.1.t15214-RA">
    <property type="protein sequence ID" value="nRc.2.0.1.t15214-RA"/>
    <property type="gene ID" value="nRc.2.0.1.g15214"/>
</dbReference>
<dbReference type="Proteomes" id="UP000887565">
    <property type="component" value="Unplaced"/>
</dbReference>
<keyword evidence="1" id="KW-0175">Coiled coil</keyword>
<evidence type="ECO:0000256" key="1">
    <source>
        <dbReference type="SAM" id="Coils"/>
    </source>
</evidence>
<dbReference type="AlphaFoldDB" id="A0A915IMW4"/>
<sequence>MLVENQLKNQIEIETSLEKDSSLAKNEHDCLSSTLVRLENDRRTKLRAFKEQLAALSVKLCEQTQETARLRDAAAARRREYFDLDAALTAAKLRRRDVDIRLRDAGKQLTLRRESILSSRRFENGAGDVVQEIVGRRLKEQIVENEKRKRHLQKTLDDLEAEINNKEDLSNEVTIRRSIIQELKTFYKKQAKVMIFCGIIFLQEYLDELQYTKKLLSTNQKAINNKKLAQPRKTTEIRNLSTDLQKKTKLNDKLQSDFENSAAEWARKLDLLTKIQESWYKQGKIPTKHFVDKYRQNYKKMRQNLRKAYKPVKSGQKTKNTGGRETSTSDDRSRKTRVSVKLDGQSVRKLKKALESGAAAEALDIKSLGQIIPEILANLLSQTVFKQIACNPAVKKRFGSKEAFLENSKIQVHLDKVRPILLVDDKPVCDLQK</sequence>
<protein>
    <submittedName>
        <fullName evidence="4">Uncharacterized protein</fullName>
    </submittedName>
</protein>
<organism evidence="3 4">
    <name type="scientific">Romanomermis culicivorax</name>
    <name type="common">Nematode worm</name>
    <dbReference type="NCBI Taxonomy" id="13658"/>
    <lineage>
        <taxon>Eukaryota</taxon>
        <taxon>Metazoa</taxon>
        <taxon>Ecdysozoa</taxon>
        <taxon>Nematoda</taxon>
        <taxon>Enoplea</taxon>
        <taxon>Dorylaimia</taxon>
        <taxon>Mermithida</taxon>
        <taxon>Mermithoidea</taxon>
        <taxon>Mermithidae</taxon>
        <taxon>Romanomermis</taxon>
    </lineage>
</organism>
<evidence type="ECO:0000313" key="4">
    <source>
        <dbReference type="WBParaSite" id="nRc.2.0.1.t15214-RA"/>
    </source>
</evidence>
<evidence type="ECO:0000313" key="3">
    <source>
        <dbReference type="Proteomes" id="UP000887565"/>
    </source>
</evidence>
<keyword evidence="3" id="KW-1185">Reference proteome</keyword>
<feature type="compositionally biased region" description="Polar residues" evidence="2">
    <location>
        <begin position="315"/>
        <end position="326"/>
    </location>
</feature>
<feature type="region of interest" description="Disordered" evidence="2">
    <location>
        <begin position="304"/>
        <end position="338"/>
    </location>
</feature>
<accession>A0A915IMW4</accession>